<name>A0A8T1VXH2_9STRA</name>
<evidence type="ECO:0000313" key="3">
    <source>
        <dbReference type="Proteomes" id="UP000693981"/>
    </source>
</evidence>
<protein>
    <recommendedName>
        <fullName evidence="4">BZIP domain-containing protein</fullName>
    </recommendedName>
</protein>
<reference evidence="2" key="1">
    <citation type="submission" date="2021-02" db="EMBL/GenBank/DDBJ databases">
        <authorList>
            <person name="Palmer J.M."/>
        </authorList>
    </citation>
    <scope>NUCLEOTIDE SEQUENCE</scope>
    <source>
        <strain evidence="2">SCRP23</strain>
    </source>
</reference>
<feature type="compositionally biased region" description="Polar residues" evidence="1">
    <location>
        <begin position="90"/>
        <end position="102"/>
    </location>
</feature>
<feature type="compositionally biased region" description="Basic and acidic residues" evidence="1">
    <location>
        <begin position="103"/>
        <end position="114"/>
    </location>
</feature>
<sequence length="114" mass="13117">MTTDDAFLAEVEDLLTSIDLPTFPPTQALNDNVDSLPPTEYVAVAVPDARSRKETPSVDDYDLKRELEKAKDRKRRSAYRERRRIERESLQQQVGELSQQLTELEKAQDIGRQL</sequence>
<feature type="compositionally biased region" description="Basic and acidic residues" evidence="1">
    <location>
        <begin position="78"/>
        <end position="89"/>
    </location>
</feature>
<feature type="region of interest" description="Disordered" evidence="1">
    <location>
        <begin position="69"/>
        <end position="114"/>
    </location>
</feature>
<gene>
    <name evidence="2" type="ORF">PHYBOEH_008779</name>
</gene>
<keyword evidence="3" id="KW-1185">Reference proteome</keyword>
<accession>A0A8T1VXH2</accession>
<dbReference type="EMBL" id="JAGDFL010000524">
    <property type="protein sequence ID" value="KAG7386142.1"/>
    <property type="molecule type" value="Genomic_DNA"/>
</dbReference>
<evidence type="ECO:0000313" key="2">
    <source>
        <dbReference type="EMBL" id="KAG7386142.1"/>
    </source>
</evidence>
<organism evidence="2 3">
    <name type="scientific">Phytophthora boehmeriae</name>
    <dbReference type="NCBI Taxonomy" id="109152"/>
    <lineage>
        <taxon>Eukaryota</taxon>
        <taxon>Sar</taxon>
        <taxon>Stramenopiles</taxon>
        <taxon>Oomycota</taxon>
        <taxon>Peronosporomycetes</taxon>
        <taxon>Peronosporales</taxon>
        <taxon>Peronosporaceae</taxon>
        <taxon>Phytophthora</taxon>
    </lineage>
</organism>
<proteinExistence type="predicted"/>
<comment type="caution">
    <text evidence="2">The sequence shown here is derived from an EMBL/GenBank/DDBJ whole genome shotgun (WGS) entry which is preliminary data.</text>
</comment>
<evidence type="ECO:0008006" key="4">
    <source>
        <dbReference type="Google" id="ProtNLM"/>
    </source>
</evidence>
<dbReference type="AlphaFoldDB" id="A0A8T1VXH2"/>
<dbReference type="Proteomes" id="UP000693981">
    <property type="component" value="Unassembled WGS sequence"/>
</dbReference>
<evidence type="ECO:0000256" key="1">
    <source>
        <dbReference type="SAM" id="MobiDB-lite"/>
    </source>
</evidence>